<comment type="caution">
    <text evidence="1">The sequence shown here is derived from an EMBL/GenBank/DDBJ whole genome shotgun (WGS) entry which is preliminary data.</text>
</comment>
<keyword evidence="2" id="KW-1185">Reference proteome</keyword>
<dbReference type="AlphaFoldDB" id="A0A0R0MAG4"/>
<dbReference type="VEuPathDB" id="MicrosporidiaDB:M153_1100024567"/>
<dbReference type="EMBL" id="LGUB01000002">
    <property type="protein sequence ID" value="KRH95243.1"/>
    <property type="molecule type" value="Genomic_DNA"/>
</dbReference>
<accession>A0A0R0MAG4</accession>
<evidence type="ECO:0000313" key="2">
    <source>
        <dbReference type="Proteomes" id="UP000051530"/>
    </source>
</evidence>
<dbReference type="OrthoDB" id="2191697at2759"/>
<evidence type="ECO:0000313" key="1">
    <source>
        <dbReference type="EMBL" id="KRH95243.1"/>
    </source>
</evidence>
<name>A0A0R0MAG4_9MICR</name>
<proteinExistence type="predicted"/>
<protein>
    <submittedName>
        <fullName evidence="1">Putative CT20 protein</fullName>
    </submittedName>
</protein>
<gene>
    <name evidence="1" type="ORF">M153_1100024567</name>
</gene>
<organism evidence="1 2">
    <name type="scientific">Pseudoloma neurophilia</name>
    <dbReference type="NCBI Taxonomy" id="146866"/>
    <lineage>
        <taxon>Eukaryota</taxon>
        <taxon>Fungi</taxon>
        <taxon>Fungi incertae sedis</taxon>
        <taxon>Microsporidia</taxon>
        <taxon>Pseudoloma</taxon>
    </lineage>
</organism>
<reference evidence="1 2" key="1">
    <citation type="submission" date="2015-07" db="EMBL/GenBank/DDBJ databases">
        <title>The genome of Pseudoloma neurophilia, a relevant intracellular parasite of the zebrafish.</title>
        <authorList>
            <person name="Ndikumana S."/>
            <person name="Pelin A."/>
            <person name="Sanders J."/>
            <person name="Corradi N."/>
        </authorList>
    </citation>
    <scope>NUCLEOTIDE SEQUENCE [LARGE SCALE GENOMIC DNA]</scope>
    <source>
        <strain evidence="1 2">MK1</strain>
    </source>
</reference>
<dbReference type="Proteomes" id="UP000051530">
    <property type="component" value="Unassembled WGS sequence"/>
</dbReference>
<sequence>MASVKKPNLGDPQIKMRIIKALNTLRPVGTHKELILLAVLKKYMKKPNIITVETIKDFIAKEFTVPEEKDEIKYHNWNEVCKDIFGVDIETQQPISTEEKKE</sequence>